<keyword evidence="1" id="KW-1133">Transmembrane helix</keyword>
<feature type="transmembrane region" description="Helical" evidence="1">
    <location>
        <begin position="6"/>
        <end position="24"/>
    </location>
</feature>
<evidence type="ECO:0000313" key="3">
    <source>
        <dbReference type="Proteomes" id="UP000289841"/>
    </source>
</evidence>
<dbReference type="Proteomes" id="UP000289841">
    <property type="component" value="Chromosome"/>
</dbReference>
<keyword evidence="3" id="KW-1185">Reference proteome</keyword>
<dbReference type="KEGG" id="aaxa:NCTC10138_01109"/>
<feature type="transmembrane region" description="Helical" evidence="1">
    <location>
        <begin position="104"/>
        <end position="127"/>
    </location>
</feature>
<feature type="transmembrane region" description="Helical" evidence="1">
    <location>
        <begin position="177"/>
        <end position="197"/>
    </location>
</feature>
<proteinExistence type="predicted"/>
<feature type="transmembrane region" description="Helical" evidence="1">
    <location>
        <begin position="75"/>
        <end position="97"/>
    </location>
</feature>
<reference evidence="2 3" key="1">
    <citation type="submission" date="2019-01" db="EMBL/GenBank/DDBJ databases">
        <authorList>
            <consortium name="Pathogen Informatics"/>
        </authorList>
    </citation>
    <scope>NUCLEOTIDE SEQUENCE [LARGE SCALE GENOMIC DNA]</scope>
    <source>
        <strain evidence="2 3">NCTC10138</strain>
    </source>
</reference>
<keyword evidence="1" id="KW-0812">Transmembrane</keyword>
<dbReference type="EMBL" id="LR215048">
    <property type="protein sequence ID" value="VEU80728.1"/>
    <property type="molecule type" value="Genomic_DNA"/>
</dbReference>
<dbReference type="OrthoDB" id="411208at2"/>
<evidence type="ECO:0000256" key="1">
    <source>
        <dbReference type="SAM" id="Phobius"/>
    </source>
</evidence>
<protein>
    <submittedName>
        <fullName evidence="2">Integral membrane protein (Intg_mem_TP0381)</fullName>
    </submittedName>
</protein>
<dbReference type="RefSeq" id="WP_026390809.1">
    <property type="nucleotide sequence ID" value="NZ_LR215048.1"/>
</dbReference>
<dbReference type="Pfam" id="PF14808">
    <property type="entry name" value="TMEM164"/>
    <property type="match status" value="1"/>
</dbReference>
<dbReference type="STRING" id="1278311.GCA_000428705_01365"/>
<organism evidence="2 3">
    <name type="scientific">Haploplasma axanthum</name>
    <name type="common">Acholeplasma axanthum</name>
    <dbReference type="NCBI Taxonomy" id="29552"/>
    <lineage>
        <taxon>Bacteria</taxon>
        <taxon>Bacillati</taxon>
        <taxon>Mycoplasmatota</taxon>
        <taxon>Mollicutes</taxon>
        <taxon>Acholeplasmatales</taxon>
        <taxon>Acholeplasmataceae</taxon>
        <taxon>Haploplasma</taxon>
    </lineage>
</organism>
<dbReference type="AlphaFoldDB" id="A0A449BE75"/>
<feature type="transmembrane region" description="Helical" evidence="1">
    <location>
        <begin position="147"/>
        <end position="165"/>
    </location>
</feature>
<name>A0A449BE75_HAPAX</name>
<gene>
    <name evidence="2" type="ORF">NCTC10138_01109</name>
</gene>
<feature type="transmembrane region" description="Helical" evidence="1">
    <location>
        <begin position="252"/>
        <end position="272"/>
    </location>
</feature>
<keyword evidence="1" id="KW-0472">Membrane</keyword>
<evidence type="ECO:0000313" key="2">
    <source>
        <dbReference type="EMBL" id="VEU80728.1"/>
    </source>
</evidence>
<sequence length="298" mass="34785">METLKFYLLYVPLGVIATILLVKYLKNKTNEQRYRFLIYLSIAALLLHLIKPFFFPYNTEVYSENGILIISKPSIYRKMTFENICAVSALVYLPLLLLKKKIPLDYIATIGLIGGFAAFMYPTEVILGMFDSMKVTYKLGLFSFDTMRFYIVHYLIFIIPFLLLYYKLHTFELKRAIFLPISILVMLTMVYVNELILDKFGWLDAVHEYAGRDIFLDSNIRNSSFVFGISDGFKKIGIIIDMLVPKFMKEPYYIPVLWITIPAFVYGPLLYFGFEYATDRKKAVLELKTLFKKSENTK</sequence>
<accession>A0A449BE75</accession>
<feature type="transmembrane region" description="Helical" evidence="1">
    <location>
        <begin position="36"/>
        <end position="55"/>
    </location>
</feature>